<proteinExistence type="predicted"/>
<comment type="caution">
    <text evidence="2">The sequence shown here is derived from an EMBL/GenBank/DDBJ whole genome shotgun (WGS) entry which is preliminary data.</text>
</comment>
<keyword evidence="3" id="KW-1185">Reference proteome</keyword>
<dbReference type="EMBL" id="JAZDQT010000002">
    <property type="protein sequence ID" value="MEE1946184.1"/>
    <property type="molecule type" value="Genomic_DNA"/>
</dbReference>
<keyword evidence="1" id="KW-1133">Transmembrane helix</keyword>
<keyword evidence="1" id="KW-0812">Transmembrane</keyword>
<dbReference type="Proteomes" id="UP001336835">
    <property type="component" value="Unassembled WGS sequence"/>
</dbReference>
<dbReference type="SUPFAM" id="SSF49464">
    <property type="entry name" value="Carboxypeptidase regulatory domain-like"/>
    <property type="match status" value="1"/>
</dbReference>
<name>A0ABU7I9M8_9SPHI</name>
<accession>A0ABU7I9M8</accession>
<reference evidence="2 3" key="1">
    <citation type="submission" date="2024-01" db="EMBL/GenBank/DDBJ databases">
        <title>Pedobacter sp. nov., isolated from fresh soil.</title>
        <authorList>
            <person name="Le N.T.T."/>
        </authorList>
    </citation>
    <scope>NUCLEOTIDE SEQUENCE [LARGE SCALE GENOMIC DNA]</scope>
    <source>
        <strain evidence="2 3">KR3-3</strain>
    </source>
</reference>
<evidence type="ECO:0000256" key="1">
    <source>
        <dbReference type="SAM" id="Phobius"/>
    </source>
</evidence>
<dbReference type="InterPro" id="IPR008969">
    <property type="entry name" value="CarboxyPept-like_regulatory"/>
</dbReference>
<evidence type="ECO:0000313" key="3">
    <source>
        <dbReference type="Proteomes" id="UP001336835"/>
    </source>
</evidence>
<keyword evidence="1" id="KW-0472">Membrane</keyword>
<protein>
    <submittedName>
        <fullName evidence="2">Carboxypeptidase-like regulatory domain-containing protein</fullName>
    </submittedName>
</protein>
<dbReference type="Pfam" id="PF13715">
    <property type="entry name" value="CarbopepD_reg_2"/>
    <property type="match status" value="1"/>
</dbReference>
<gene>
    <name evidence="2" type="ORF">VRU48_13760</name>
</gene>
<sequence>MSYNEWIDIEVLEDYLDGKLDAKMMHQVEKLSLEDPFVAEALAGLSQSPKRAQSLSLLQKQLQERIAQKPIEQKRWRLTSQRLSIAAAAAVLFVVASLLFWMRESNNREQLAKQQPKQVEVNAAPQVADNKAEKPVAPVADVAVATEIDKALATVKTNSLAKLNAKEKAIAKANAADMLAKKTVAEASDRSEASVAAAAPAPVAMQARVLKVDSLSNVAVAKREARPLNQTLSGRAPGITFAPDIFSGKVISKIDGLPIPGADVKVLNTNIRTLTNSKGEFSLRLDSSNSQSLTVNYLGFNAKEVSTKANKAIIELEPSDKALQEVAVVVGKAKIEAPTPVDSWAKYREYLNNNNKLYKGTVANRNVLLSFEVDTKGRPSNIKVVKGLTKAEDDEAIRLVKEGPNWVRHHPSDSKVELSIEF</sequence>
<dbReference type="Gene3D" id="2.60.40.1120">
    <property type="entry name" value="Carboxypeptidase-like, regulatory domain"/>
    <property type="match status" value="1"/>
</dbReference>
<feature type="transmembrane region" description="Helical" evidence="1">
    <location>
        <begin position="83"/>
        <end position="102"/>
    </location>
</feature>
<evidence type="ECO:0000313" key="2">
    <source>
        <dbReference type="EMBL" id="MEE1946184.1"/>
    </source>
</evidence>
<dbReference type="RefSeq" id="WP_330108493.1">
    <property type="nucleotide sequence ID" value="NZ_JAZDQT010000002.1"/>
</dbReference>
<organism evidence="2 3">
    <name type="scientific">Pedobacter albus</name>
    <dbReference type="NCBI Taxonomy" id="3113905"/>
    <lineage>
        <taxon>Bacteria</taxon>
        <taxon>Pseudomonadati</taxon>
        <taxon>Bacteroidota</taxon>
        <taxon>Sphingobacteriia</taxon>
        <taxon>Sphingobacteriales</taxon>
        <taxon>Sphingobacteriaceae</taxon>
        <taxon>Pedobacter</taxon>
    </lineage>
</organism>